<reference evidence="2" key="1">
    <citation type="journal article" date="2023" name="G3 (Bethesda)">
        <title>A reference genome for the long-term kleptoplast-retaining sea slug Elysia crispata morphotype clarki.</title>
        <authorList>
            <person name="Eastman K.E."/>
            <person name="Pendleton A.L."/>
            <person name="Shaikh M.A."/>
            <person name="Suttiyut T."/>
            <person name="Ogas R."/>
            <person name="Tomko P."/>
            <person name="Gavelis G."/>
            <person name="Widhalm J.R."/>
            <person name="Wisecaver J.H."/>
        </authorList>
    </citation>
    <scope>NUCLEOTIDE SEQUENCE</scope>
    <source>
        <strain evidence="2">ECLA1</strain>
    </source>
</reference>
<evidence type="ECO:0000256" key="1">
    <source>
        <dbReference type="SAM" id="MobiDB-lite"/>
    </source>
</evidence>
<evidence type="ECO:0000313" key="3">
    <source>
        <dbReference type="Proteomes" id="UP001283361"/>
    </source>
</evidence>
<feature type="region of interest" description="Disordered" evidence="1">
    <location>
        <begin position="1"/>
        <end position="51"/>
    </location>
</feature>
<sequence>MKGRGTNRSGYEFNETRVAPSTVSKPGRVEQTKGVTARRRERRLKQKRRSGPQYKLLDCDAGTLGRWDAVTLGRARMELVSNQTVRTDKNITAQGKTEYLVWESSEGQNH</sequence>
<keyword evidence="3" id="KW-1185">Reference proteome</keyword>
<proteinExistence type="predicted"/>
<feature type="compositionally biased region" description="Basic residues" evidence="1">
    <location>
        <begin position="36"/>
        <end position="50"/>
    </location>
</feature>
<protein>
    <submittedName>
        <fullName evidence="2">Uncharacterized protein</fullName>
    </submittedName>
</protein>
<organism evidence="2 3">
    <name type="scientific">Elysia crispata</name>
    <name type="common">lettuce slug</name>
    <dbReference type="NCBI Taxonomy" id="231223"/>
    <lineage>
        <taxon>Eukaryota</taxon>
        <taxon>Metazoa</taxon>
        <taxon>Spiralia</taxon>
        <taxon>Lophotrochozoa</taxon>
        <taxon>Mollusca</taxon>
        <taxon>Gastropoda</taxon>
        <taxon>Heterobranchia</taxon>
        <taxon>Euthyneura</taxon>
        <taxon>Panpulmonata</taxon>
        <taxon>Sacoglossa</taxon>
        <taxon>Placobranchoidea</taxon>
        <taxon>Plakobranchidae</taxon>
        <taxon>Elysia</taxon>
    </lineage>
</organism>
<dbReference type="Proteomes" id="UP001283361">
    <property type="component" value="Unassembled WGS sequence"/>
</dbReference>
<dbReference type="EMBL" id="JAWDGP010006115">
    <property type="protein sequence ID" value="KAK3746795.1"/>
    <property type="molecule type" value="Genomic_DNA"/>
</dbReference>
<dbReference type="AlphaFoldDB" id="A0AAE0YJ34"/>
<comment type="caution">
    <text evidence="2">The sequence shown here is derived from an EMBL/GenBank/DDBJ whole genome shotgun (WGS) entry which is preliminary data.</text>
</comment>
<evidence type="ECO:0000313" key="2">
    <source>
        <dbReference type="EMBL" id="KAK3746795.1"/>
    </source>
</evidence>
<name>A0AAE0YJ34_9GAST</name>
<gene>
    <name evidence="2" type="ORF">RRG08_031324</name>
</gene>
<accession>A0AAE0YJ34</accession>